<dbReference type="Pfam" id="PF05910">
    <property type="entry name" value="DUF868"/>
    <property type="match status" value="1"/>
</dbReference>
<evidence type="ECO:0000313" key="3">
    <source>
        <dbReference type="Proteomes" id="UP001412067"/>
    </source>
</evidence>
<evidence type="ECO:0000313" key="2">
    <source>
        <dbReference type="EMBL" id="KAK8961423.1"/>
    </source>
</evidence>
<dbReference type="InterPro" id="IPR008586">
    <property type="entry name" value="DUF868_pln"/>
</dbReference>
<organism evidence="2 3">
    <name type="scientific">Platanthera guangdongensis</name>
    <dbReference type="NCBI Taxonomy" id="2320717"/>
    <lineage>
        <taxon>Eukaryota</taxon>
        <taxon>Viridiplantae</taxon>
        <taxon>Streptophyta</taxon>
        <taxon>Embryophyta</taxon>
        <taxon>Tracheophyta</taxon>
        <taxon>Spermatophyta</taxon>
        <taxon>Magnoliopsida</taxon>
        <taxon>Liliopsida</taxon>
        <taxon>Asparagales</taxon>
        <taxon>Orchidaceae</taxon>
        <taxon>Orchidoideae</taxon>
        <taxon>Orchideae</taxon>
        <taxon>Orchidinae</taxon>
        <taxon>Platanthera</taxon>
    </lineage>
</organism>
<feature type="compositionally biased region" description="Pro residues" evidence="1">
    <location>
        <begin position="7"/>
        <end position="18"/>
    </location>
</feature>
<keyword evidence="3" id="KW-1185">Reference proteome</keyword>
<comment type="caution">
    <text evidence="2">The sequence shown here is derived from an EMBL/GenBank/DDBJ whole genome shotgun (WGS) entry which is preliminary data.</text>
</comment>
<name>A0ABR2MBE1_9ASPA</name>
<sequence length="146" mass="16156">MRSSSTRPPPTGPAPAPAPSGQNMSPSSTVKEINIVAANGYVFSTDTVFFAGGPTHRLEIDFKDCLMKLLIDGVLKHTEEQLGWHFRGTVAFSVDGKVVDFVWDLYNLRAVTFTFRTRAGDGAAACRWEEQEEIHKLTIHGSNLYR</sequence>
<reference evidence="2 3" key="1">
    <citation type="journal article" date="2022" name="Nat. Plants">
        <title>Genomes of leafy and leafless Platanthera orchids illuminate the evolution of mycoheterotrophy.</title>
        <authorList>
            <person name="Li M.H."/>
            <person name="Liu K.W."/>
            <person name="Li Z."/>
            <person name="Lu H.C."/>
            <person name="Ye Q.L."/>
            <person name="Zhang D."/>
            <person name="Wang J.Y."/>
            <person name="Li Y.F."/>
            <person name="Zhong Z.M."/>
            <person name="Liu X."/>
            <person name="Yu X."/>
            <person name="Liu D.K."/>
            <person name="Tu X.D."/>
            <person name="Liu B."/>
            <person name="Hao Y."/>
            <person name="Liao X.Y."/>
            <person name="Jiang Y.T."/>
            <person name="Sun W.H."/>
            <person name="Chen J."/>
            <person name="Chen Y.Q."/>
            <person name="Ai Y."/>
            <person name="Zhai J.W."/>
            <person name="Wu S.S."/>
            <person name="Zhou Z."/>
            <person name="Hsiao Y.Y."/>
            <person name="Wu W.L."/>
            <person name="Chen Y.Y."/>
            <person name="Lin Y.F."/>
            <person name="Hsu J.L."/>
            <person name="Li C.Y."/>
            <person name="Wang Z.W."/>
            <person name="Zhao X."/>
            <person name="Zhong W.Y."/>
            <person name="Ma X.K."/>
            <person name="Ma L."/>
            <person name="Huang J."/>
            <person name="Chen G.Z."/>
            <person name="Huang M.Z."/>
            <person name="Huang L."/>
            <person name="Peng D.H."/>
            <person name="Luo Y.B."/>
            <person name="Zou S.Q."/>
            <person name="Chen S.P."/>
            <person name="Lan S."/>
            <person name="Tsai W.C."/>
            <person name="Van de Peer Y."/>
            <person name="Liu Z.J."/>
        </authorList>
    </citation>
    <scope>NUCLEOTIDE SEQUENCE [LARGE SCALE GENOMIC DNA]</scope>
    <source>
        <strain evidence="2">Lor288</strain>
    </source>
</reference>
<accession>A0ABR2MBE1</accession>
<dbReference type="EMBL" id="JBBWWR010000009">
    <property type="protein sequence ID" value="KAK8961423.1"/>
    <property type="molecule type" value="Genomic_DNA"/>
</dbReference>
<feature type="region of interest" description="Disordered" evidence="1">
    <location>
        <begin position="1"/>
        <end position="27"/>
    </location>
</feature>
<protein>
    <submittedName>
        <fullName evidence="2">Uncharacterized protein</fullName>
    </submittedName>
</protein>
<proteinExistence type="predicted"/>
<gene>
    <name evidence="2" type="ORF">KSP40_PGU005508</name>
</gene>
<evidence type="ECO:0000256" key="1">
    <source>
        <dbReference type="SAM" id="MobiDB-lite"/>
    </source>
</evidence>
<dbReference type="Proteomes" id="UP001412067">
    <property type="component" value="Unassembled WGS sequence"/>
</dbReference>